<accession>A0A174T982</accession>
<dbReference type="EMBL" id="CYZT01000635">
    <property type="protein sequence ID" value="CUQ03940.1"/>
    <property type="molecule type" value="Genomic_DNA"/>
</dbReference>
<reference evidence="2 3" key="1">
    <citation type="submission" date="2015-09" db="EMBL/GenBank/DDBJ databases">
        <authorList>
            <consortium name="Pathogen Informatics"/>
        </authorList>
    </citation>
    <scope>NUCLEOTIDE SEQUENCE [LARGE SCALE GENOMIC DNA]</scope>
    <source>
        <strain evidence="2 3">2789STDY5608854</strain>
    </source>
</reference>
<proteinExistence type="predicted"/>
<sequence>MPSQQPRSSMAVRYSRLSVSPLWPRITREAGTPQEASRSRIAPPAAVEGSWWQNRGRPVSFATRPVAWSTFCSRGVRPPRPTPALSMPGLLPVPEMPSAQSPISRS</sequence>
<evidence type="ECO:0000256" key="1">
    <source>
        <dbReference type="SAM" id="MobiDB-lite"/>
    </source>
</evidence>
<organism evidence="2 3">
    <name type="scientific">Flavonifractor plautii</name>
    <name type="common">Fusobacterium plautii</name>
    <dbReference type="NCBI Taxonomy" id="292800"/>
    <lineage>
        <taxon>Bacteria</taxon>
        <taxon>Bacillati</taxon>
        <taxon>Bacillota</taxon>
        <taxon>Clostridia</taxon>
        <taxon>Eubacteriales</taxon>
        <taxon>Oscillospiraceae</taxon>
        <taxon>Flavonifractor</taxon>
    </lineage>
</organism>
<protein>
    <submittedName>
        <fullName evidence="2">Uncharacterized protein</fullName>
    </submittedName>
</protein>
<gene>
    <name evidence="2" type="ORF">ERS852411_03904</name>
</gene>
<evidence type="ECO:0000313" key="3">
    <source>
        <dbReference type="Proteomes" id="UP000095746"/>
    </source>
</evidence>
<evidence type="ECO:0000313" key="2">
    <source>
        <dbReference type="EMBL" id="CUQ03940.1"/>
    </source>
</evidence>
<dbReference type="AlphaFoldDB" id="A0A174T982"/>
<dbReference type="Proteomes" id="UP000095746">
    <property type="component" value="Unassembled WGS sequence"/>
</dbReference>
<feature type="region of interest" description="Disordered" evidence="1">
    <location>
        <begin position="77"/>
        <end position="106"/>
    </location>
</feature>
<name>A0A174T982_FLAPL</name>